<dbReference type="Gene3D" id="1.10.3630.10">
    <property type="entry name" value="yeast vps74-n-term truncation variant domain like"/>
    <property type="match status" value="1"/>
</dbReference>
<name>A0ABS1NB89_9ACTN</name>
<dbReference type="RefSeq" id="WP_201874574.1">
    <property type="nucleotide sequence ID" value="NZ_JAERRF010000006.1"/>
</dbReference>
<dbReference type="InterPro" id="IPR008628">
    <property type="entry name" value="GPP34-like"/>
</dbReference>
<keyword evidence="4" id="KW-0472">Membrane</keyword>
<gene>
    <name evidence="5" type="ORF">JK363_11805</name>
</gene>
<dbReference type="InterPro" id="IPR038261">
    <property type="entry name" value="GPP34-like_sf"/>
</dbReference>
<dbReference type="Proteomes" id="UP000634229">
    <property type="component" value="Unassembled WGS sequence"/>
</dbReference>
<keyword evidence="2" id="KW-0333">Golgi apparatus</keyword>
<sequence>MTTPRDLLIIAMDMAATHSVDRGDLSLALAGAEAIDLLDAEVIELDGERIVPGPPLPLADRLLNQAASSLTREPPYEPVGDWLWRRGRGLPGAYLDTLEADGDAVRERHRRWLLFHTSELVLVDSSARRRATYRLRSDEPVLATLAAAVGINAPGAPESPTVTRVDDVATATVLTAVDDALGELAAERQRRAQRRDDATADNVRRGY</sequence>
<comment type="subcellular location">
    <subcellularLocation>
        <location evidence="1">Golgi apparatus membrane</location>
        <topology evidence="1">Peripheral membrane protein</topology>
        <orientation evidence="1">Cytoplasmic side</orientation>
    </subcellularLocation>
</comment>
<evidence type="ECO:0000256" key="4">
    <source>
        <dbReference type="ARBA" id="ARBA00023136"/>
    </source>
</evidence>
<keyword evidence="3" id="KW-0446">Lipid-binding</keyword>
<proteinExistence type="predicted"/>
<evidence type="ECO:0000256" key="3">
    <source>
        <dbReference type="ARBA" id="ARBA00023121"/>
    </source>
</evidence>
<organism evidence="5 6">
    <name type="scientific">Streptomyces coffeae</name>
    <dbReference type="NCBI Taxonomy" id="621382"/>
    <lineage>
        <taxon>Bacteria</taxon>
        <taxon>Bacillati</taxon>
        <taxon>Actinomycetota</taxon>
        <taxon>Actinomycetes</taxon>
        <taxon>Kitasatosporales</taxon>
        <taxon>Streptomycetaceae</taxon>
        <taxon>Streptomyces</taxon>
    </lineage>
</organism>
<protein>
    <submittedName>
        <fullName evidence="5">GPP34 family phosphoprotein</fullName>
    </submittedName>
</protein>
<evidence type="ECO:0000313" key="6">
    <source>
        <dbReference type="Proteomes" id="UP000634229"/>
    </source>
</evidence>
<evidence type="ECO:0000256" key="1">
    <source>
        <dbReference type="ARBA" id="ARBA00004255"/>
    </source>
</evidence>
<reference evidence="5 6" key="1">
    <citation type="submission" date="2021-01" db="EMBL/GenBank/DDBJ databases">
        <title>WGS of actinomycetes isolated from Thailand.</title>
        <authorList>
            <person name="Thawai C."/>
        </authorList>
    </citation>
    <scope>NUCLEOTIDE SEQUENCE [LARGE SCALE GENOMIC DNA]</scope>
    <source>
        <strain evidence="5 6">CA1R205</strain>
    </source>
</reference>
<accession>A0ABS1NB89</accession>
<keyword evidence="6" id="KW-1185">Reference proteome</keyword>
<dbReference type="EMBL" id="JAERRF010000006">
    <property type="protein sequence ID" value="MBL1097348.1"/>
    <property type="molecule type" value="Genomic_DNA"/>
</dbReference>
<evidence type="ECO:0000313" key="5">
    <source>
        <dbReference type="EMBL" id="MBL1097348.1"/>
    </source>
</evidence>
<evidence type="ECO:0000256" key="2">
    <source>
        <dbReference type="ARBA" id="ARBA00023034"/>
    </source>
</evidence>
<comment type="caution">
    <text evidence="5">The sequence shown here is derived from an EMBL/GenBank/DDBJ whole genome shotgun (WGS) entry which is preliminary data.</text>
</comment>
<dbReference type="Pfam" id="PF05719">
    <property type="entry name" value="GPP34"/>
    <property type="match status" value="1"/>
</dbReference>